<reference evidence="1 2" key="1">
    <citation type="submission" date="2015-01" db="EMBL/GenBank/DDBJ databases">
        <authorList>
            <person name="MANFREDI Pablo"/>
        </authorList>
    </citation>
    <scope>NUCLEOTIDE SEQUENCE [LARGE SCALE GENOMIC DNA]</scope>
    <source>
        <strain evidence="1 2">CcD38</strain>
    </source>
</reference>
<accession>A0A0B7I8G5</accession>
<evidence type="ECO:0000313" key="2">
    <source>
        <dbReference type="Proteomes" id="UP000045051"/>
    </source>
</evidence>
<dbReference type="EMBL" id="CDOI01000170">
    <property type="protein sequence ID" value="CEN48216.1"/>
    <property type="molecule type" value="Genomic_DNA"/>
</dbReference>
<organism evidence="1 2">
    <name type="scientific">Capnocytophaga canis</name>
    <dbReference type="NCBI Taxonomy" id="1848903"/>
    <lineage>
        <taxon>Bacteria</taxon>
        <taxon>Pseudomonadati</taxon>
        <taxon>Bacteroidota</taxon>
        <taxon>Flavobacteriia</taxon>
        <taxon>Flavobacteriales</taxon>
        <taxon>Flavobacteriaceae</taxon>
        <taxon>Capnocytophaga</taxon>
    </lineage>
</organism>
<name>A0A0B7I8G5_9FLAO</name>
<keyword evidence="2" id="KW-1185">Reference proteome</keyword>
<proteinExistence type="predicted"/>
<gene>
    <name evidence="1" type="ORF">CCAND38_570011</name>
</gene>
<dbReference type="Proteomes" id="UP000045051">
    <property type="component" value="Unassembled WGS sequence"/>
</dbReference>
<sequence length="38" mass="4513">MQDHAKDLFFSPKEIYLKTIYNNGKLLLQVEAKKLFNN</sequence>
<evidence type="ECO:0000313" key="1">
    <source>
        <dbReference type="EMBL" id="CEN48216.1"/>
    </source>
</evidence>
<protein>
    <submittedName>
        <fullName evidence="1">Uncharacterized protein</fullName>
    </submittedName>
</protein>
<dbReference type="AlphaFoldDB" id="A0A0B7I8G5"/>